<feature type="domain" description="GH15-like" evidence="9">
    <location>
        <begin position="8"/>
        <end position="91"/>
    </location>
</feature>
<comment type="pathway">
    <text evidence="2 8">Glycan biosynthesis; glycogen metabolism.</text>
</comment>
<organism evidence="10">
    <name type="scientific">Castor canadensis</name>
    <name type="common">American beaver</name>
    <dbReference type="NCBI Taxonomy" id="51338"/>
    <lineage>
        <taxon>Eukaryota</taxon>
        <taxon>Metazoa</taxon>
        <taxon>Chordata</taxon>
        <taxon>Craniata</taxon>
        <taxon>Vertebrata</taxon>
        <taxon>Euteleostomi</taxon>
        <taxon>Mammalia</taxon>
        <taxon>Eutheria</taxon>
        <taxon>Euarchontoglires</taxon>
        <taxon>Glires</taxon>
        <taxon>Rodentia</taxon>
        <taxon>Castorimorpha</taxon>
        <taxon>Castoridae</taxon>
        <taxon>Castor</taxon>
    </lineage>
</organism>
<keyword evidence="5 8" id="KW-0112">Calmodulin-binding</keyword>
<comment type="function">
    <text evidence="8">Phosphorylase b kinase catalyzes the phosphorylation of serine in certain substrates, including troponin I.</text>
</comment>
<sequence>MRSRSNSGVRLDGYARLVHQTILCHQNPVTGLLPASYDQKDAWVRDNVYSILAVWGLGLAYRKNADRDEDKAKAYELEQVCETTTQRNLELCVAVGEGVGIERNLALSSPS</sequence>
<evidence type="ECO:0000256" key="5">
    <source>
        <dbReference type="ARBA" id="ARBA00022860"/>
    </source>
</evidence>
<dbReference type="PANTHER" id="PTHR10749">
    <property type="entry name" value="PHOSPHORYLASE B KINASE REGULATORY SUBUNIT"/>
    <property type="match status" value="1"/>
</dbReference>
<proteinExistence type="inferred from homology"/>
<keyword evidence="8" id="KW-0119">Carbohydrate metabolism</keyword>
<dbReference type="KEGG" id="ccan:109689732"/>
<dbReference type="PANTHER" id="PTHR10749:SF4">
    <property type="entry name" value="PHOSPHORYLASE B KINASE REGULATORY SUBUNIT ALPHA, SKELETAL MUSCLE ISOFORM"/>
    <property type="match status" value="1"/>
</dbReference>
<keyword evidence="8" id="KW-1003">Cell membrane</keyword>
<accession>A0A8B7UZ81</accession>
<evidence type="ECO:0000256" key="8">
    <source>
        <dbReference type="RuleBase" id="RU364123"/>
    </source>
</evidence>
<dbReference type="GO" id="GO:0005964">
    <property type="term" value="C:phosphorylase kinase complex"/>
    <property type="evidence" value="ECO:0007669"/>
    <property type="project" value="TreeGrafter"/>
</dbReference>
<keyword evidence="4 8" id="KW-0321">Glycogen metabolism</keyword>
<dbReference type="GO" id="GO:0005886">
    <property type="term" value="C:plasma membrane"/>
    <property type="evidence" value="ECO:0007669"/>
    <property type="project" value="UniProtKB-SubCell"/>
</dbReference>
<gene>
    <name evidence="10" type="primary">LOC109689732</name>
</gene>
<name>A0A8B7UZ81_CASCN</name>
<dbReference type="InterPro" id="IPR008734">
    <property type="entry name" value="PHK_A/B_su"/>
</dbReference>
<dbReference type="GO" id="GO:0005516">
    <property type="term" value="F:calmodulin binding"/>
    <property type="evidence" value="ECO:0007669"/>
    <property type="project" value="UniProtKB-KW"/>
</dbReference>
<protein>
    <recommendedName>
        <fullName evidence="8">Phosphorylase b kinase regulatory subunit</fullName>
    </recommendedName>
</protein>
<evidence type="ECO:0000256" key="3">
    <source>
        <dbReference type="ARBA" id="ARBA00007128"/>
    </source>
</evidence>
<dbReference type="OrthoDB" id="5971574at2759"/>
<dbReference type="SUPFAM" id="SSF48208">
    <property type="entry name" value="Six-hairpin glycosidases"/>
    <property type="match status" value="1"/>
</dbReference>
<comment type="subcellular location">
    <subcellularLocation>
        <location evidence="1 8">Cell membrane</location>
        <topology evidence="1 8">Lipid-anchor</topology>
        <orientation evidence="1 8">Cytoplasmic side</orientation>
    </subcellularLocation>
</comment>
<dbReference type="RefSeq" id="XP_020024294.1">
    <property type="nucleotide sequence ID" value="XM_020168705.1"/>
</dbReference>
<evidence type="ECO:0000259" key="9">
    <source>
        <dbReference type="Pfam" id="PF00723"/>
    </source>
</evidence>
<comment type="subunit">
    <text evidence="7 8">Hexadecamer of 4 heterotetramers, each composed of alpha, beta, gamma, and delta subunits. Alpha (PHKA1 or PHKA2) and beta (PHKB) are regulatory subunits, gamma (PHKG1 or PHKG2) is the catalytic subunit, and delta is calmodulin.</text>
</comment>
<evidence type="ECO:0000256" key="1">
    <source>
        <dbReference type="ARBA" id="ARBA00004342"/>
    </source>
</evidence>
<dbReference type="GO" id="GO:0005977">
    <property type="term" value="P:glycogen metabolic process"/>
    <property type="evidence" value="ECO:0007669"/>
    <property type="project" value="UniProtKB-UniPathway"/>
</dbReference>
<dbReference type="InterPro" id="IPR011613">
    <property type="entry name" value="GH15-like"/>
</dbReference>
<dbReference type="InterPro" id="IPR008928">
    <property type="entry name" value="6-hairpin_glycosidase_sf"/>
</dbReference>
<keyword evidence="8" id="KW-0472">Membrane</keyword>
<evidence type="ECO:0000313" key="10">
    <source>
        <dbReference type="RefSeq" id="XP_020024294.1"/>
    </source>
</evidence>
<keyword evidence="6 8" id="KW-0636">Prenylation</keyword>
<dbReference type="AlphaFoldDB" id="A0A8B7UZ81"/>
<dbReference type="UniPathway" id="UPA00163"/>
<keyword evidence="8" id="KW-0449">Lipoprotein</keyword>
<evidence type="ECO:0000256" key="2">
    <source>
        <dbReference type="ARBA" id="ARBA00005131"/>
    </source>
</evidence>
<evidence type="ECO:0000256" key="4">
    <source>
        <dbReference type="ARBA" id="ARBA00022600"/>
    </source>
</evidence>
<reference evidence="10" key="1">
    <citation type="submission" date="2025-08" db="UniProtKB">
        <authorList>
            <consortium name="RefSeq"/>
        </authorList>
    </citation>
    <scope>IDENTIFICATION</scope>
    <source>
        <tissue evidence="10">Leukocyte</tissue>
    </source>
</reference>
<dbReference type="Pfam" id="PF00723">
    <property type="entry name" value="Glyco_hydro_15"/>
    <property type="match status" value="1"/>
</dbReference>
<evidence type="ECO:0000256" key="6">
    <source>
        <dbReference type="ARBA" id="ARBA00023289"/>
    </source>
</evidence>
<evidence type="ECO:0000256" key="7">
    <source>
        <dbReference type="ARBA" id="ARBA00025890"/>
    </source>
</evidence>
<comment type="similarity">
    <text evidence="3 8">Belongs to the phosphorylase b kinase regulatory chain family.</text>
</comment>